<keyword evidence="11" id="KW-0812">Transmembrane</keyword>
<keyword evidence="13" id="KW-1185">Reference proteome</keyword>
<dbReference type="STRING" id="51511.ENSCSAVP00000007643"/>
<dbReference type="GO" id="GO:0005868">
    <property type="term" value="C:cytoplasmic dynein complex"/>
    <property type="evidence" value="ECO:0007669"/>
    <property type="project" value="TreeGrafter"/>
</dbReference>
<keyword evidence="11" id="KW-1133">Transmembrane helix</keyword>
<evidence type="ECO:0000256" key="11">
    <source>
        <dbReference type="SAM" id="Phobius"/>
    </source>
</evidence>
<evidence type="ECO:0000256" key="4">
    <source>
        <dbReference type="ARBA" id="ARBA00022448"/>
    </source>
</evidence>
<dbReference type="PANTHER" id="PTHR11886">
    <property type="entry name" value="DYNEIN LIGHT CHAIN"/>
    <property type="match status" value="1"/>
</dbReference>
<evidence type="ECO:0000313" key="12">
    <source>
        <dbReference type="Ensembl" id="ENSCSAVP00000007643.1"/>
    </source>
</evidence>
<evidence type="ECO:0000256" key="8">
    <source>
        <dbReference type="ARBA" id="ARBA00022927"/>
    </source>
</evidence>
<dbReference type="AlphaFoldDB" id="H2YQN5"/>
<dbReference type="GO" id="GO:0005634">
    <property type="term" value="C:nucleus"/>
    <property type="evidence" value="ECO:0007669"/>
    <property type="project" value="UniProtKB-SubCell"/>
</dbReference>
<dbReference type="GO" id="GO:0005874">
    <property type="term" value="C:microtubule"/>
    <property type="evidence" value="ECO:0007669"/>
    <property type="project" value="UniProtKB-KW"/>
</dbReference>
<dbReference type="SUPFAM" id="SSF54648">
    <property type="entry name" value="DLC"/>
    <property type="match status" value="1"/>
</dbReference>
<accession>H2YQN5</accession>
<dbReference type="Pfam" id="PF01221">
    <property type="entry name" value="Dynein_light"/>
    <property type="match status" value="1"/>
</dbReference>
<evidence type="ECO:0000256" key="6">
    <source>
        <dbReference type="ARBA" id="ARBA00022701"/>
    </source>
</evidence>
<dbReference type="OMA" id="HIARNLM"/>
<evidence type="ECO:0000256" key="3">
    <source>
        <dbReference type="ARBA" id="ARBA00015062"/>
    </source>
</evidence>
<evidence type="ECO:0000256" key="1">
    <source>
        <dbReference type="ARBA" id="ARBA00004123"/>
    </source>
</evidence>
<keyword evidence="5" id="KW-0963">Cytoplasm</keyword>
<dbReference type="GO" id="GO:0045505">
    <property type="term" value="F:dynein intermediate chain binding"/>
    <property type="evidence" value="ECO:0007669"/>
    <property type="project" value="TreeGrafter"/>
</dbReference>
<proteinExistence type="predicted"/>
<evidence type="ECO:0000256" key="10">
    <source>
        <dbReference type="ARBA" id="ARBA00023242"/>
    </source>
</evidence>
<dbReference type="GO" id="GO:0015031">
    <property type="term" value="P:protein transport"/>
    <property type="evidence" value="ECO:0007669"/>
    <property type="project" value="UniProtKB-KW"/>
</dbReference>
<feature type="transmembrane region" description="Helical" evidence="11">
    <location>
        <begin position="71"/>
        <end position="93"/>
    </location>
</feature>
<dbReference type="GO" id="GO:0005929">
    <property type="term" value="C:cilium"/>
    <property type="evidence" value="ECO:0007669"/>
    <property type="project" value="GOC"/>
</dbReference>
<dbReference type="HOGENOM" id="CLU_894172_0_0_1"/>
<sequence length="311" mass="34110">MTEGRGHSYVSFCAFLAFLSSVLTFEAFRQNTWGKWRKLSAVSNCLPLPPPIGCAEWYGSKDVLDVEDTDFAWLVLIASIISLCSMVISVLMLGNPELTVTTGEHTLNPGCLAYSFASSATISFLTCVIATFRIGVVATLRRKQGLFSVGGITAVNSTSYYFSVLATLFSILAAYVISKIPTGKPPTCDKLSKTVKQHIARNLMYPDDQRSTKMVTFSSMEPPMEEVAAEICVKAVVKYGLEEDVAENIKMAFEEKFGPTWHCAVGSNFGSAIHHKTTEYIEVSMPQLSVLLFRCNEPNHGDHHATSADMT</sequence>
<dbReference type="PANTHER" id="PTHR11886:SF35">
    <property type="entry name" value="DYNEIN LIGHT CHAIN"/>
    <property type="match status" value="1"/>
</dbReference>
<dbReference type="GO" id="GO:0051028">
    <property type="term" value="P:mRNA transport"/>
    <property type="evidence" value="ECO:0007669"/>
    <property type="project" value="UniProtKB-KW"/>
</dbReference>
<reference evidence="13" key="1">
    <citation type="submission" date="2003-08" db="EMBL/GenBank/DDBJ databases">
        <authorList>
            <person name="Birren B."/>
            <person name="Nusbaum C."/>
            <person name="Abebe A."/>
            <person name="Abouelleil A."/>
            <person name="Adekoya E."/>
            <person name="Ait-zahra M."/>
            <person name="Allen N."/>
            <person name="Allen T."/>
            <person name="An P."/>
            <person name="Anderson M."/>
            <person name="Anderson S."/>
            <person name="Arachchi H."/>
            <person name="Armbruster J."/>
            <person name="Bachantsang P."/>
            <person name="Baldwin J."/>
            <person name="Barry A."/>
            <person name="Bayul T."/>
            <person name="Blitshsteyn B."/>
            <person name="Bloom T."/>
            <person name="Blye J."/>
            <person name="Boguslavskiy L."/>
            <person name="Borowsky M."/>
            <person name="Boukhgalter B."/>
            <person name="Brunache A."/>
            <person name="Butler J."/>
            <person name="Calixte N."/>
            <person name="Calvo S."/>
            <person name="Camarata J."/>
            <person name="Campo K."/>
            <person name="Chang J."/>
            <person name="Cheshatsang Y."/>
            <person name="Citroen M."/>
            <person name="Collymore A."/>
            <person name="Considine T."/>
            <person name="Cook A."/>
            <person name="Cooke P."/>
            <person name="Corum B."/>
            <person name="Cuomo C."/>
            <person name="David R."/>
            <person name="Dawoe T."/>
            <person name="Degray S."/>
            <person name="Dodge S."/>
            <person name="Dooley K."/>
            <person name="Dorje P."/>
            <person name="Dorjee K."/>
            <person name="Dorris L."/>
            <person name="Duffey N."/>
            <person name="Dupes A."/>
            <person name="Elkins T."/>
            <person name="Engels R."/>
            <person name="Erickson J."/>
            <person name="Farina A."/>
            <person name="Faro S."/>
            <person name="Ferreira P."/>
            <person name="Fischer H."/>
            <person name="Fitzgerald M."/>
            <person name="Foley K."/>
            <person name="Gage D."/>
            <person name="Galagan J."/>
            <person name="Gearin G."/>
            <person name="Gnerre S."/>
            <person name="Gnirke A."/>
            <person name="Goyette A."/>
            <person name="Graham J."/>
            <person name="Grandbois E."/>
            <person name="Gyaltsen K."/>
            <person name="Hafez N."/>
            <person name="Hagopian D."/>
            <person name="Hagos B."/>
            <person name="Hall J."/>
            <person name="Hatcher B."/>
            <person name="Heller A."/>
            <person name="Higgins H."/>
            <person name="Honan T."/>
            <person name="Horn A."/>
            <person name="Houde N."/>
            <person name="Hughes L."/>
            <person name="Hulme W."/>
            <person name="Husby E."/>
            <person name="Iliev I."/>
            <person name="Jaffe D."/>
            <person name="Jones C."/>
            <person name="Kamal M."/>
            <person name="Kamat A."/>
            <person name="Kamvysselis M."/>
            <person name="Karlsson E."/>
            <person name="Kells C."/>
            <person name="Kieu A."/>
            <person name="Kisner P."/>
            <person name="Kodira C."/>
            <person name="Kulbokas E."/>
            <person name="Labutti K."/>
            <person name="Lama D."/>
            <person name="Landers T."/>
            <person name="Leger J."/>
            <person name="Levine S."/>
            <person name="Lewis D."/>
            <person name="Lewis T."/>
            <person name="Lindblad-toh K."/>
            <person name="Liu X."/>
            <person name="Lokyitsang T."/>
            <person name="Lokyitsang Y."/>
            <person name="Lucien O."/>
            <person name="Lui A."/>
            <person name="Ma L.J."/>
            <person name="Mabbitt R."/>
            <person name="Macdonald J."/>
            <person name="Maclean C."/>
            <person name="Major J."/>
            <person name="Manning J."/>
            <person name="Marabella R."/>
            <person name="Maru K."/>
            <person name="Matthews C."/>
            <person name="Mauceli E."/>
            <person name="Mccarthy M."/>
            <person name="Mcdonough S."/>
            <person name="Mcghee T."/>
            <person name="Meldrim J."/>
            <person name="Meneus L."/>
            <person name="Mesirov J."/>
            <person name="Mihalev A."/>
            <person name="Mihova T."/>
            <person name="Mikkelsen T."/>
            <person name="Mlenga V."/>
            <person name="Moru K."/>
            <person name="Mozes J."/>
            <person name="Mulrain L."/>
            <person name="Munson G."/>
            <person name="Naylor J."/>
            <person name="Newes C."/>
            <person name="Nguyen C."/>
            <person name="Nguyen N."/>
            <person name="Nguyen T."/>
            <person name="Nicol R."/>
            <person name="Nielsen C."/>
            <person name="Nizzari M."/>
            <person name="Norbu C."/>
            <person name="Norbu N."/>
            <person name="O'donnell P."/>
            <person name="Okoawo O."/>
            <person name="O'leary S."/>
            <person name="Omotosho B."/>
            <person name="O'neill K."/>
            <person name="Osman S."/>
            <person name="Parker S."/>
            <person name="Perrin D."/>
            <person name="Phunkhang P."/>
            <person name="Piqani B."/>
            <person name="Purcell S."/>
            <person name="Rachupka T."/>
            <person name="Ramasamy U."/>
            <person name="Rameau R."/>
            <person name="Ray V."/>
            <person name="Raymond C."/>
            <person name="Retta R."/>
            <person name="Richardson S."/>
            <person name="Rise C."/>
            <person name="Rodriguez J."/>
            <person name="Rogers J."/>
            <person name="Rogov P."/>
            <person name="Rutman M."/>
            <person name="Schupbach R."/>
            <person name="Seaman C."/>
            <person name="Settipalli S."/>
            <person name="Sharpe T."/>
            <person name="Sheridan J."/>
            <person name="Sherpa N."/>
            <person name="Shi J."/>
            <person name="Smirnov S."/>
            <person name="Smith C."/>
            <person name="Sougnez C."/>
            <person name="Spencer B."/>
            <person name="Stalker J."/>
            <person name="Stange-thomann N."/>
            <person name="Stavropoulos S."/>
            <person name="Stetson K."/>
            <person name="Stone C."/>
            <person name="Stone S."/>
            <person name="Stubbs M."/>
            <person name="Talamas J."/>
            <person name="Tchuinga P."/>
            <person name="Tenzing P."/>
            <person name="Tesfaye S."/>
            <person name="Theodore J."/>
            <person name="Thoulutsang Y."/>
            <person name="Topham K."/>
            <person name="Towey S."/>
            <person name="Tsamla T."/>
            <person name="Tsomo N."/>
            <person name="Vallee D."/>
            <person name="Vassiliev H."/>
            <person name="Venkataraman V."/>
            <person name="Vinson J."/>
            <person name="Vo A."/>
            <person name="Wade C."/>
            <person name="Wang S."/>
            <person name="Wangchuk T."/>
            <person name="Wangdi T."/>
            <person name="Whittaker C."/>
            <person name="Wilkinson J."/>
            <person name="Wu Y."/>
            <person name="Wyman D."/>
            <person name="Yadav S."/>
            <person name="Yang S."/>
            <person name="Yang X."/>
            <person name="Yeager S."/>
            <person name="Yee E."/>
            <person name="Young G."/>
            <person name="Zainoun J."/>
            <person name="Zembeck L."/>
            <person name="Zimmer A."/>
            <person name="Zody M."/>
            <person name="Lander E."/>
        </authorList>
    </citation>
    <scope>NUCLEOTIDE SEQUENCE [LARGE SCALE GENOMIC DNA]</scope>
</reference>
<protein>
    <recommendedName>
        <fullName evidence="3">Dynein light chain 1, cytoplasmic</fullName>
    </recommendedName>
</protein>
<keyword evidence="4" id="KW-0813">Transport</keyword>
<keyword evidence="6" id="KW-0493">Microtubule</keyword>
<organism evidence="12 13">
    <name type="scientific">Ciona savignyi</name>
    <name type="common">Pacific transparent sea squirt</name>
    <dbReference type="NCBI Taxonomy" id="51511"/>
    <lineage>
        <taxon>Eukaryota</taxon>
        <taxon>Metazoa</taxon>
        <taxon>Chordata</taxon>
        <taxon>Tunicata</taxon>
        <taxon>Ascidiacea</taxon>
        <taxon>Phlebobranchia</taxon>
        <taxon>Cionidae</taxon>
        <taxon>Ciona</taxon>
    </lineage>
</organism>
<dbReference type="GO" id="GO:0044458">
    <property type="term" value="P:motile cilium assembly"/>
    <property type="evidence" value="ECO:0007669"/>
    <property type="project" value="TreeGrafter"/>
</dbReference>
<dbReference type="eggNOG" id="KOG3430">
    <property type="taxonomic scope" value="Eukaryota"/>
</dbReference>
<evidence type="ECO:0000256" key="7">
    <source>
        <dbReference type="ARBA" id="ARBA00022816"/>
    </source>
</evidence>
<reference evidence="12" key="2">
    <citation type="submission" date="2025-08" db="UniProtKB">
        <authorList>
            <consortium name="Ensembl"/>
        </authorList>
    </citation>
    <scope>IDENTIFICATION</scope>
</reference>
<dbReference type="InterPro" id="IPR001372">
    <property type="entry name" value="Dynein_light_chain_typ-1/2"/>
</dbReference>
<dbReference type="SMART" id="SM01375">
    <property type="entry name" value="Dynein_light"/>
    <property type="match status" value="1"/>
</dbReference>
<dbReference type="GO" id="GO:0035721">
    <property type="term" value="P:intraciliary retrograde transport"/>
    <property type="evidence" value="ECO:0007669"/>
    <property type="project" value="TreeGrafter"/>
</dbReference>
<feature type="transmembrane region" description="Helical" evidence="11">
    <location>
        <begin position="113"/>
        <end position="140"/>
    </location>
</feature>
<dbReference type="InterPro" id="IPR037177">
    <property type="entry name" value="DLC_sf"/>
</dbReference>
<evidence type="ECO:0000256" key="2">
    <source>
        <dbReference type="ARBA" id="ARBA00004245"/>
    </source>
</evidence>
<keyword evidence="10" id="KW-0539">Nucleus</keyword>
<keyword evidence="7" id="KW-0509">mRNA transport</keyword>
<keyword evidence="11" id="KW-0472">Membrane</keyword>
<keyword evidence="9" id="KW-0206">Cytoskeleton</keyword>
<dbReference type="FunFam" id="3.30.740.10:FF:000005">
    <property type="entry name" value="Dynein light chain"/>
    <property type="match status" value="1"/>
</dbReference>
<dbReference type="Proteomes" id="UP000007875">
    <property type="component" value="Unassembled WGS sequence"/>
</dbReference>
<keyword evidence="8" id="KW-0653">Protein transport</keyword>
<name>H2YQN5_CIOSA</name>
<dbReference type="GeneTree" id="ENSGT00940000172874"/>
<feature type="transmembrane region" description="Helical" evidence="11">
    <location>
        <begin position="6"/>
        <end position="28"/>
    </location>
</feature>
<evidence type="ECO:0000256" key="9">
    <source>
        <dbReference type="ARBA" id="ARBA00023212"/>
    </source>
</evidence>
<evidence type="ECO:0000313" key="13">
    <source>
        <dbReference type="Proteomes" id="UP000007875"/>
    </source>
</evidence>
<dbReference type="InParanoid" id="H2YQN5"/>
<evidence type="ECO:0000256" key="5">
    <source>
        <dbReference type="ARBA" id="ARBA00022490"/>
    </source>
</evidence>
<comment type="subcellular location">
    <subcellularLocation>
        <location evidence="2">Cytoplasm</location>
        <location evidence="2">Cytoskeleton</location>
    </subcellularLocation>
    <subcellularLocation>
        <location evidence="1">Nucleus</location>
    </subcellularLocation>
</comment>
<reference evidence="12" key="3">
    <citation type="submission" date="2025-09" db="UniProtKB">
        <authorList>
            <consortium name="Ensembl"/>
        </authorList>
    </citation>
    <scope>IDENTIFICATION</scope>
</reference>
<dbReference type="Gene3D" id="3.30.740.10">
    <property type="entry name" value="Protein Inhibitor Of Neuronal Nitric Oxide Synthase"/>
    <property type="match status" value="1"/>
</dbReference>
<dbReference type="Ensembl" id="ENSCSAVT00000007743.1">
    <property type="protein sequence ID" value="ENSCSAVP00000007643.1"/>
    <property type="gene ID" value="ENSCSAVG00000004570.1"/>
</dbReference>
<feature type="transmembrane region" description="Helical" evidence="11">
    <location>
        <begin position="160"/>
        <end position="178"/>
    </location>
</feature>